<feature type="binding site" evidence="7">
    <location>
        <begin position="83"/>
        <end position="85"/>
    </location>
    <ligand>
        <name>substrate</name>
    </ligand>
</feature>
<dbReference type="Gene3D" id="2.70.40.10">
    <property type="match status" value="1"/>
</dbReference>
<dbReference type="GO" id="GO:0046081">
    <property type="term" value="P:dUTP catabolic process"/>
    <property type="evidence" value="ECO:0007669"/>
    <property type="project" value="InterPro"/>
</dbReference>
<protein>
    <recommendedName>
        <fullName evidence="7">Deoxyuridine 5'-triphosphate nucleotidohydrolase</fullName>
        <shortName evidence="7">dUTPase</shortName>
        <ecNumber evidence="7">3.6.1.23</ecNumber>
    </recommendedName>
    <alternativeName>
        <fullName evidence="7">dUTP pyrophosphatase</fullName>
    </alternativeName>
</protein>
<dbReference type="InterPro" id="IPR008181">
    <property type="entry name" value="dUTPase"/>
</dbReference>
<evidence type="ECO:0000313" key="10">
    <source>
        <dbReference type="Proteomes" id="UP000301475"/>
    </source>
</evidence>
<organism evidence="9 10">
    <name type="scientific">Ruminococcus bovis</name>
    <dbReference type="NCBI Taxonomy" id="2564099"/>
    <lineage>
        <taxon>Bacteria</taxon>
        <taxon>Bacillati</taxon>
        <taxon>Bacillota</taxon>
        <taxon>Clostridia</taxon>
        <taxon>Eubacteriales</taxon>
        <taxon>Oscillospiraceae</taxon>
        <taxon>Ruminococcus</taxon>
    </lineage>
</organism>
<dbReference type="InterPro" id="IPR029054">
    <property type="entry name" value="dUTPase-like"/>
</dbReference>
<dbReference type="GO" id="GO:0000287">
    <property type="term" value="F:magnesium ion binding"/>
    <property type="evidence" value="ECO:0007669"/>
    <property type="project" value="UniProtKB-UniRule"/>
</dbReference>
<dbReference type="HAMAP" id="MF_00116">
    <property type="entry name" value="dUTPase_bact"/>
    <property type="match status" value="1"/>
</dbReference>
<evidence type="ECO:0000256" key="4">
    <source>
        <dbReference type="ARBA" id="ARBA00022842"/>
    </source>
</evidence>
<dbReference type="GO" id="GO:0004170">
    <property type="term" value="F:dUTP diphosphatase activity"/>
    <property type="evidence" value="ECO:0007669"/>
    <property type="project" value="UniProtKB-UniRule"/>
</dbReference>
<dbReference type="EC" id="3.6.1.23" evidence="7"/>
<keyword evidence="2 7" id="KW-0479">Metal-binding</keyword>
<comment type="pathway">
    <text evidence="7">Pyrimidine metabolism; dUMP biosynthesis; dUMP from dCTP (dUTP route): step 2/2.</text>
</comment>
<evidence type="ECO:0000313" key="9">
    <source>
        <dbReference type="EMBL" id="QCT06704.1"/>
    </source>
</evidence>
<dbReference type="Pfam" id="PF00692">
    <property type="entry name" value="dUTPase"/>
    <property type="match status" value="1"/>
</dbReference>
<dbReference type="NCBIfam" id="TIGR00576">
    <property type="entry name" value="dut"/>
    <property type="match status" value="1"/>
</dbReference>
<feature type="binding site" evidence="7">
    <location>
        <position position="79"/>
    </location>
    <ligand>
        <name>substrate</name>
    </ligand>
</feature>
<dbReference type="KEGG" id="ruj:E5Z56_04685"/>
<dbReference type="RefSeq" id="WP_138156755.1">
    <property type="nucleotide sequence ID" value="NZ_CP039381.1"/>
</dbReference>
<feature type="domain" description="dUTPase-like" evidence="8">
    <location>
        <begin position="12"/>
        <end position="145"/>
    </location>
</feature>
<evidence type="ECO:0000256" key="1">
    <source>
        <dbReference type="ARBA" id="ARBA00006581"/>
    </source>
</evidence>
<dbReference type="InterPro" id="IPR033704">
    <property type="entry name" value="dUTPase_trimeric"/>
</dbReference>
<dbReference type="Proteomes" id="UP000301475">
    <property type="component" value="Chromosome"/>
</dbReference>
<comment type="function">
    <text evidence="7">This enzyme is involved in nucleotide metabolism: it produces dUMP, the immediate precursor of thymidine nucleotides and it decreases the intracellular concentration of dUTP so that uracil cannot be incorporated into DNA.</text>
</comment>
<comment type="catalytic activity">
    <reaction evidence="6 7">
        <text>dUTP + H2O = dUMP + diphosphate + H(+)</text>
        <dbReference type="Rhea" id="RHEA:10248"/>
        <dbReference type="ChEBI" id="CHEBI:15377"/>
        <dbReference type="ChEBI" id="CHEBI:15378"/>
        <dbReference type="ChEBI" id="CHEBI:33019"/>
        <dbReference type="ChEBI" id="CHEBI:61555"/>
        <dbReference type="ChEBI" id="CHEBI:246422"/>
        <dbReference type="EC" id="3.6.1.23"/>
    </reaction>
</comment>
<dbReference type="PANTHER" id="PTHR11241">
    <property type="entry name" value="DEOXYURIDINE 5'-TRIPHOSPHATE NUCLEOTIDOHYDROLASE"/>
    <property type="match status" value="1"/>
</dbReference>
<keyword evidence="4 7" id="KW-0460">Magnesium</keyword>
<dbReference type="SUPFAM" id="SSF51283">
    <property type="entry name" value="dUTPase-like"/>
    <property type="match status" value="1"/>
</dbReference>
<dbReference type="GO" id="GO:0006226">
    <property type="term" value="P:dUMP biosynthetic process"/>
    <property type="evidence" value="ECO:0007669"/>
    <property type="project" value="UniProtKB-UniRule"/>
</dbReference>
<evidence type="ECO:0000256" key="2">
    <source>
        <dbReference type="ARBA" id="ARBA00022723"/>
    </source>
</evidence>
<proteinExistence type="inferred from homology"/>
<evidence type="ECO:0000256" key="5">
    <source>
        <dbReference type="ARBA" id="ARBA00023080"/>
    </source>
</evidence>
<accession>A0A4P8XW83</accession>
<dbReference type="CDD" id="cd07557">
    <property type="entry name" value="trimeric_dUTPase"/>
    <property type="match status" value="1"/>
</dbReference>
<evidence type="ECO:0000256" key="3">
    <source>
        <dbReference type="ARBA" id="ARBA00022801"/>
    </source>
</evidence>
<reference evidence="9 10" key="1">
    <citation type="submission" date="2019-04" db="EMBL/GenBank/DDBJ databases">
        <authorList>
            <person name="Embree M."/>
            <person name="Gaffney J.R."/>
        </authorList>
    </citation>
    <scope>NUCLEOTIDE SEQUENCE [LARGE SCALE GENOMIC DNA]</scope>
    <source>
        <strain evidence="9 10">JE7A12</strain>
    </source>
</reference>
<name>A0A4P8XW83_9FIRM</name>
<dbReference type="NCBIfam" id="NF001862">
    <property type="entry name" value="PRK00601.1"/>
    <property type="match status" value="1"/>
</dbReference>
<dbReference type="FunFam" id="2.70.40.10:FF:000002">
    <property type="entry name" value="dUTP diphosphatase"/>
    <property type="match status" value="1"/>
</dbReference>
<evidence type="ECO:0000256" key="7">
    <source>
        <dbReference type="HAMAP-Rule" id="MF_00116"/>
    </source>
</evidence>
<keyword evidence="10" id="KW-1185">Reference proteome</keyword>
<dbReference type="PANTHER" id="PTHR11241:SF0">
    <property type="entry name" value="DEOXYURIDINE 5'-TRIPHOSPHATE NUCLEOTIDOHYDROLASE"/>
    <property type="match status" value="1"/>
</dbReference>
<dbReference type="AlphaFoldDB" id="A0A4P8XW83"/>
<evidence type="ECO:0000259" key="8">
    <source>
        <dbReference type="Pfam" id="PF00692"/>
    </source>
</evidence>
<feature type="binding site" evidence="7">
    <location>
        <begin position="66"/>
        <end position="68"/>
    </location>
    <ligand>
        <name>substrate</name>
    </ligand>
</feature>
<dbReference type="UniPathway" id="UPA00610">
    <property type="reaction ID" value="UER00666"/>
</dbReference>
<keyword evidence="3 7" id="KW-0378">Hydrolase</keyword>
<comment type="cofactor">
    <cofactor evidence="7">
        <name>Mg(2+)</name>
        <dbReference type="ChEBI" id="CHEBI:18420"/>
    </cofactor>
</comment>
<dbReference type="InterPro" id="IPR036157">
    <property type="entry name" value="dUTPase-like_sf"/>
</dbReference>
<gene>
    <name evidence="7" type="primary">dut</name>
    <name evidence="9" type="ORF">E5Z56_04685</name>
</gene>
<dbReference type="OrthoDB" id="9809956at2"/>
<comment type="caution">
    <text evidence="7">Lacks conserved residue(s) required for the propagation of feature annotation.</text>
</comment>
<keyword evidence="5 7" id="KW-0546">Nucleotide metabolism</keyword>
<dbReference type="EMBL" id="CP039381">
    <property type="protein sequence ID" value="QCT06704.1"/>
    <property type="molecule type" value="Genomic_DNA"/>
</dbReference>
<evidence type="ECO:0000256" key="6">
    <source>
        <dbReference type="ARBA" id="ARBA00047686"/>
    </source>
</evidence>
<sequence length="147" mass="15473">MNVLKIKKLKENAVIPKRATEGSAGMDLYACIDSSVVINPGDLVTIPTGIAIELPSGDFMANIYARSGLGIKHGICLSNGVGVVDSDYRGEVCVGLCNVSNKPYTIEPNERVAQMVIAPVSLMNVEEVSSLEDTVRGEGGFGSTGKK</sequence>
<comment type="similarity">
    <text evidence="1 7">Belongs to the dUTPase family.</text>
</comment>